<reference evidence="1" key="1">
    <citation type="submission" date="2022-02" db="EMBL/GenBank/DDBJ databases">
        <title>Plant Genome Project.</title>
        <authorList>
            <person name="Zhang R.-G."/>
        </authorList>
    </citation>
    <scope>NUCLEOTIDE SEQUENCE</scope>
    <source>
        <strain evidence="1">AT1</strain>
    </source>
</reference>
<evidence type="ECO:0000313" key="1">
    <source>
        <dbReference type="EMBL" id="KAI8530741.1"/>
    </source>
</evidence>
<keyword evidence="2" id="KW-1185">Reference proteome</keyword>
<dbReference type="Proteomes" id="UP001062846">
    <property type="component" value="Chromosome 11"/>
</dbReference>
<organism evidence="1 2">
    <name type="scientific">Rhododendron molle</name>
    <name type="common">Chinese azalea</name>
    <name type="synonym">Azalea mollis</name>
    <dbReference type="NCBI Taxonomy" id="49168"/>
    <lineage>
        <taxon>Eukaryota</taxon>
        <taxon>Viridiplantae</taxon>
        <taxon>Streptophyta</taxon>
        <taxon>Embryophyta</taxon>
        <taxon>Tracheophyta</taxon>
        <taxon>Spermatophyta</taxon>
        <taxon>Magnoliopsida</taxon>
        <taxon>eudicotyledons</taxon>
        <taxon>Gunneridae</taxon>
        <taxon>Pentapetalae</taxon>
        <taxon>asterids</taxon>
        <taxon>Ericales</taxon>
        <taxon>Ericaceae</taxon>
        <taxon>Ericoideae</taxon>
        <taxon>Rhodoreae</taxon>
        <taxon>Rhododendron</taxon>
    </lineage>
</organism>
<gene>
    <name evidence="1" type="ORF">RHMOL_Rhmol11G0083000</name>
</gene>
<proteinExistence type="predicted"/>
<protein>
    <submittedName>
        <fullName evidence="1">Uncharacterized protein</fullName>
    </submittedName>
</protein>
<evidence type="ECO:0000313" key="2">
    <source>
        <dbReference type="Proteomes" id="UP001062846"/>
    </source>
</evidence>
<name>A0ACC0LPV4_RHOML</name>
<dbReference type="EMBL" id="CM046398">
    <property type="protein sequence ID" value="KAI8530741.1"/>
    <property type="molecule type" value="Genomic_DNA"/>
</dbReference>
<sequence>MGTNINQMNVIVGLLKVKVQTREMVSRHWILQVARDKSMFSTLAGKYGGYVTFRDNNKGKIIYIGTFIRQELSITQFITLQNCGVIQMHLFDINLLGDSSLKETDTFTTGGQPTILDIGMHRLHRQVNLLTHLNVEIAEHNELREKEMPLVQDVEAKVKDFTQF</sequence>
<comment type="caution">
    <text evidence="1">The sequence shown here is derived from an EMBL/GenBank/DDBJ whole genome shotgun (WGS) entry which is preliminary data.</text>
</comment>
<accession>A0ACC0LPV4</accession>